<dbReference type="EMBL" id="WTYT01000004">
    <property type="protein sequence ID" value="MXO65957.1"/>
    <property type="molecule type" value="Genomic_DNA"/>
</dbReference>
<comment type="caution">
    <text evidence="2">The sequence shown here is derived from an EMBL/GenBank/DDBJ whole genome shotgun (WGS) entry which is preliminary data.</text>
</comment>
<feature type="region of interest" description="Disordered" evidence="1">
    <location>
        <begin position="1"/>
        <end position="23"/>
    </location>
</feature>
<sequence>MKLSDKKTDNNKPKNKPRNFARNVPRNLKRLAKTVIKYRPISRRGLLNVRDWLFAEIWGENLSSEKRQAQLFSFEPWDKLKMAVMDSRDLPLPDNIVPDSAAGLLELCKKLLDRSDDGYLRTHFVTGWAGVEHGFEDAELRAFCEQLWQTSANDPDFYRLVVRGDHGSATAYLTKHRIPVGLTAESAIRLIYRMELIWCAHDAQASAGRAARSMKGAFSWLHSNVEGERMCAGTPIAIWRPVYQMLTENTDRYRTNEEARGGKAEAKPTRHDDVKNIKAVVEPTLQREMLRDISRKDRDHLLADVRDLAESQDDIFWNEIRKDKTSEEVANLQMSQIWYRGLTPLQVISLAVVRLIQMEATLEKRIASMYRHTGSTDAFYPPVLAFSQSELPENWRKRAVQLVDDLRRTILNDCDHGSRNEEVREGAGVTSHSNDYLDEALRFLEEANQEPLPNAPSLPLTGKRRTASLLDVAAETRMAR</sequence>
<evidence type="ECO:0000256" key="1">
    <source>
        <dbReference type="SAM" id="MobiDB-lite"/>
    </source>
</evidence>
<accession>A0A6I4T514</accession>
<dbReference type="AlphaFoldDB" id="A0A6I4T514"/>
<keyword evidence="3" id="KW-1185">Reference proteome</keyword>
<proteinExistence type="predicted"/>
<protein>
    <submittedName>
        <fullName evidence="2">Uncharacterized protein</fullName>
    </submittedName>
</protein>
<dbReference type="Proteomes" id="UP000438476">
    <property type="component" value="Unassembled WGS sequence"/>
</dbReference>
<evidence type="ECO:0000313" key="3">
    <source>
        <dbReference type="Proteomes" id="UP000438476"/>
    </source>
</evidence>
<name>A0A6I4T514_9SPHN</name>
<evidence type="ECO:0000313" key="2">
    <source>
        <dbReference type="EMBL" id="MXO65957.1"/>
    </source>
</evidence>
<organism evidence="2 3">
    <name type="scientific">Altericroceibacterium endophyticum</name>
    <dbReference type="NCBI Taxonomy" id="1808508"/>
    <lineage>
        <taxon>Bacteria</taxon>
        <taxon>Pseudomonadati</taxon>
        <taxon>Pseudomonadota</taxon>
        <taxon>Alphaproteobacteria</taxon>
        <taxon>Sphingomonadales</taxon>
        <taxon>Erythrobacteraceae</taxon>
        <taxon>Altericroceibacterium</taxon>
    </lineage>
</organism>
<reference evidence="2 3" key="1">
    <citation type="submission" date="2019-12" db="EMBL/GenBank/DDBJ databases">
        <title>Genomic-based taxomic classification of the family Erythrobacteraceae.</title>
        <authorList>
            <person name="Xu L."/>
        </authorList>
    </citation>
    <scope>NUCLEOTIDE SEQUENCE [LARGE SCALE GENOMIC DNA]</scope>
    <source>
        <strain evidence="2 3">LMG 29518</strain>
    </source>
</reference>
<dbReference type="RefSeq" id="WP_160736418.1">
    <property type="nucleotide sequence ID" value="NZ_WTYT01000004.1"/>
</dbReference>
<gene>
    <name evidence="2" type="ORF">GRI91_09340</name>
</gene>
<feature type="compositionally biased region" description="Basic and acidic residues" evidence="1">
    <location>
        <begin position="1"/>
        <end position="12"/>
    </location>
</feature>
<dbReference type="OrthoDB" id="7526591at2"/>